<reference evidence="2" key="1">
    <citation type="submission" date="2020-02" db="EMBL/GenBank/DDBJ databases">
        <authorList>
            <person name="Meier V. D."/>
        </authorList>
    </citation>
    <scope>NUCLEOTIDE SEQUENCE</scope>
    <source>
        <strain evidence="2">AVDCRST_MAG12</strain>
    </source>
</reference>
<name>A0A6J4R9R1_9ACTN</name>
<evidence type="ECO:0008006" key="3">
    <source>
        <dbReference type="Google" id="ProtNLM"/>
    </source>
</evidence>
<keyword evidence="1" id="KW-0812">Transmembrane</keyword>
<feature type="transmembrane region" description="Helical" evidence="1">
    <location>
        <begin position="120"/>
        <end position="139"/>
    </location>
</feature>
<gene>
    <name evidence="2" type="ORF">AVDCRST_MAG12-520</name>
</gene>
<sequence length="143" mass="15676">MLVLLVNVAAALFMAGFIWTMQLVHYPLLDRVGEDAFAAYERDHSRLFFLVAGPGVLTTLVSGVLLLFFRPAQVPLWAALLGLALLAVIAVSTALFQAPQHGILGGGFDRGAYEFLLRTNWIRTAAWSAYGLLGLWMVWQTAP</sequence>
<proteinExistence type="predicted"/>
<dbReference type="EMBL" id="CADCVK010000091">
    <property type="protein sequence ID" value="CAA9468184.1"/>
    <property type="molecule type" value="Genomic_DNA"/>
</dbReference>
<feature type="transmembrane region" description="Helical" evidence="1">
    <location>
        <begin position="6"/>
        <end position="26"/>
    </location>
</feature>
<feature type="transmembrane region" description="Helical" evidence="1">
    <location>
        <begin position="47"/>
        <end position="69"/>
    </location>
</feature>
<feature type="transmembrane region" description="Helical" evidence="1">
    <location>
        <begin position="75"/>
        <end position="99"/>
    </location>
</feature>
<dbReference type="AlphaFoldDB" id="A0A6J4R9R1"/>
<accession>A0A6J4R9R1</accession>
<protein>
    <recommendedName>
        <fullName evidence="3">DUF1772 domain-containing protein</fullName>
    </recommendedName>
</protein>
<keyword evidence="1" id="KW-0472">Membrane</keyword>
<organism evidence="2">
    <name type="scientific">uncultured Rubrobacteraceae bacterium</name>
    <dbReference type="NCBI Taxonomy" id="349277"/>
    <lineage>
        <taxon>Bacteria</taxon>
        <taxon>Bacillati</taxon>
        <taxon>Actinomycetota</taxon>
        <taxon>Rubrobacteria</taxon>
        <taxon>Rubrobacterales</taxon>
        <taxon>Rubrobacteraceae</taxon>
        <taxon>environmental samples</taxon>
    </lineage>
</organism>
<evidence type="ECO:0000256" key="1">
    <source>
        <dbReference type="SAM" id="Phobius"/>
    </source>
</evidence>
<keyword evidence="1" id="KW-1133">Transmembrane helix</keyword>
<evidence type="ECO:0000313" key="2">
    <source>
        <dbReference type="EMBL" id="CAA9468184.1"/>
    </source>
</evidence>